<accession>A0A023X1E1</accession>
<gene>
    <name evidence="4" type="primary">phaQ</name>
    <name evidence="3" type="ORF">RradSPS_0601</name>
    <name evidence="4" type="ORF">SIL72_04560</name>
</gene>
<dbReference type="Gene3D" id="1.10.10.10">
    <property type="entry name" value="Winged helix-like DNA-binding domain superfamily/Winged helix DNA-binding domain"/>
    <property type="match status" value="1"/>
</dbReference>
<dbReference type="EMBL" id="CP007514">
    <property type="protein sequence ID" value="AHY45884.1"/>
    <property type="molecule type" value="Genomic_DNA"/>
</dbReference>
<evidence type="ECO:0000313" key="3">
    <source>
        <dbReference type="EMBL" id="AHY45884.1"/>
    </source>
</evidence>
<dbReference type="OrthoDB" id="122286at2"/>
<proteinExistence type="predicted"/>
<feature type="region of interest" description="Disordered" evidence="1">
    <location>
        <begin position="1"/>
        <end position="20"/>
    </location>
</feature>
<dbReference type="KEGG" id="rrd:RradSPS_0601"/>
<dbReference type="EMBL" id="JAWXXX010000001">
    <property type="protein sequence ID" value="MDX5893297.1"/>
    <property type="molecule type" value="Genomic_DNA"/>
</dbReference>
<sequence length="148" mass="17549">MTNEERKPETEGRTERAPRGSREEIFRGVEARPRNWLVPVILLSLREWNSYGYELMERSARFGFEAMNPGTLYRTLRQMEKDGIVESSWETSKGGPARRMYSITDAGKAYLDFWAKSLEQYQRTMDTFFRMYTGQPLPREEKEDKEEE</sequence>
<reference evidence="3 5" key="1">
    <citation type="submission" date="2014-03" db="EMBL/GenBank/DDBJ databases">
        <title>Complete genome sequence of the Radio-Resistant Rubrobacter radiotolerans RSPS-4.</title>
        <authorList>
            <person name="Egas C.C."/>
            <person name="Barroso C.C."/>
            <person name="Froufe H.J.C."/>
            <person name="Pacheco J.J."/>
            <person name="Albuquerque L.L."/>
            <person name="da Costa M.M.S."/>
        </authorList>
    </citation>
    <scope>NUCLEOTIDE SEQUENCE [LARGE SCALE GENOMIC DNA]</scope>
    <source>
        <strain evidence="3 5">RSPS-4</strain>
    </source>
</reference>
<reference evidence="4" key="2">
    <citation type="submission" date="2023-11" db="EMBL/GenBank/DDBJ databases">
        <title>MicrobeMod: A computational toolkit for identifying prokaryotic methylation and restriction-modification with nanopore sequencing.</title>
        <authorList>
            <person name="Crits-Christoph A."/>
            <person name="Kang S.C."/>
            <person name="Lee H."/>
            <person name="Ostrov N."/>
        </authorList>
    </citation>
    <scope>NUCLEOTIDE SEQUENCE</scope>
    <source>
        <strain evidence="4">ATCC 51242</strain>
    </source>
</reference>
<dbReference type="eggNOG" id="COG1695">
    <property type="taxonomic scope" value="Bacteria"/>
</dbReference>
<dbReference type="InterPro" id="IPR052509">
    <property type="entry name" value="Metal_resp_DNA-bind_regulator"/>
</dbReference>
<dbReference type="PANTHER" id="PTHR33169">
    <property type="entry name" value="PADR-FAMILY TRANSCRIPTIONAL REGULATOR"/>
    <property type="match status" value="1"/>
</dbReference>
<dbReference type="NCBIfam" id="TIGR02719">
    <property type="entry name" value="repress_PhaQ"/>
    <property type="match status" value="1"/>
</dbReference>
<organism evidence="3 5">
    <name type="scientific">Rubrobacter radiotolerans</name>
    <name type="common">Arthrobacter radiotolerans</name>
    <dbReference type="NCBI Taxonomy" id="42256"/>
    <lineage>
        <taxon>Bacteria</taxon>
        <taxon>Bacillati</taxon>
        <taxon>Actinomycetota</taxon>
        <taxon>Rubrobacteria</taxon>
        <taxon>Rubrobacterales</taxon>
        <taxon>Rubrobacteraceae</taxon>
        <taxon>Rubrobacter</taxon>
    </lineage>
</organism>
<keyword evidence="5" id="KW-1185">Reference proteome</keyword>
<dbReference type="Proteomes" id="UP001281130">
    <property type="component" value="Unassembled WGS sequence"/>
</dbReference>
<dbReference type="PANTHER" id="PTHR33169:SF14">
    <property type="entry name" value="TRANSCRIPTIONAL REGULATOR RV3488"/>
    <property type="match status" value="1"/>
</dbReference>
<dbReference type="InterPro" id="IPR036390">
    <property type="entry name" value="WH_DNA-bd_sf"/>
</dbReference>
<name>A0A023X1E1_RUBRA</name>
<evidence type="ECO:0000313" key="5">
    <source>
        <dbReference type="Proteomes" id="UP000025229"/>
    </source>
</evidence>
<dbReference type="InterPro" id="IPR014091">
    <property type="entry name" value="Tscrpt_rep_PHB_PhaQ"/>
</dbReference>
<dbReference type="Proteomes" id="UP000025229">
    <property type="component" value="Chromosome"/>
</dbReference>
<evidence type="ECO:0000313" key="4">
    <source>
        <dbReference type="EMBL" id="MDX5893297.1"/>
    </source>
</evidence>
<dbReference type="STRING" id="42256.RradSPS_0601"/>
<evidence type="ECO:0000259" key="2">
    <source>
        <dbReference type="Pfam" id="PF03551"/>
    </source>
</evidence>
<dbReference type="SUPFAM" id="SSF46785">
    <property type="entry name" value="Winged helix' DNA-binding domain"/>
    <property type="match status" value="1"/>
</dbReference>
<dbReference type="AlphaFoldDB" id="A0A023X1E1"/>
<protein>
    <submittedName>
        <fullName evidence="3">Poly-beta-hydroxybutyrate-responsive repressor</fullName>
    </submittedName>
</protein>
<dbReference type="RefSeq" id="WP_038683794.1">
    <property type="nucleotide sequence ID" value="NZ_CP007514.1"/>
</dbReference>
<feature type="domain" description="Transcription regulator PadR N-terminal" evidence="2">
    <location>
        <begin position="41"/>
        <end position="111"/>
    </location>
</feature>
<evidence type="ECO:0000256" key="1">
    <source>
        <dbReference type="SAM" id="MobiDB-lite"/>
    </source>
</evidence>
<dbReference type="HOGENOM" id="CLU_063440_5_0_11"/>
<dbReference type="InterPro" id="IPR036388">
    <property type="entry name" value="WH-like_DNA-bd_sf"/>
</dbReference>
<dbReference type="InterPro" id="IPR005149">
    <property type="entry name" value="Tscrpt_reg_PadR_N"/>
</dbReference>
<dbReference type="Pfam" id="PF03551">
    <property type="entry name" value="PadR"/>
    <property type="match status" value="1"/>
</dbReference>